<organism evidence="4 5">
    <name type="scientific">Thanatephorus cucumeris (strain AG1-IB / isolate 7/3/14)</name>
    <name type="common">Lettuce bottom rot fungus</name>
    <name type="synonym">Rhizoctonia solani</name>
    <dbReference type="NCBI Taxonomy" id="1108050"/>
    <lineage>
        <taxon>Eukaryota</taxon>
        <taxon>Fungi</taxon>
        <taxon>Dikarya</taxon>
        <taxon>Basidiomycota</taxon>
        <taxon>Agaricomycotina</taxon>
        <taxon>Agaricomycetes</taxon>
        <taxon>Cantharellales</taxon>
        <taxon>Ceratobasidiaceae</taxon>
        <taxon>Rhizoctonia</taxon>
        <taxon>Rhizoctonia solani AG-1</taxon>
    </lineage>
</organism>
<keyword evidence="5" id="KW-1185">Reference proteome</keyword>
<evidence type="ECO:0000313" key="4">
    <source>
        <dbReference type="EMBL" id="CEL53623.1"/>
    </source>
</evidence>
<dbReference type="InterPro" id="IPR001138">
    <property type="entry name" value="Zn2Cys6_DnaBD"/>
</dbReference>
<dbReference type="PROSITE" id="PS50048">
    <property type="entry name" value="ZN2_CY6_FUNGAL_2"/>
    <property type="match status" value="1"/>
</dbReference>
<evidence type="ECO:0000259" key="3">
    <source>
        <dbReference type="PROSITE" id="PS50048"/>
    </source>
</evidence>
<protein>
    <recommendedName>
        <fullName evidence="3">Zn(2)-C6 fungal-type domain-containing protein</fullName>
    </recommendedName>
</protein>
<dbReference type="InterPro" id="IPR021858">
    <property type="entry name" value="Fun_TF"/>
</dbReference>
<dbReference type="Proteomes" id="UP000059188">
    <property type="component" value="Unassembled WGS sequence"/>
</dbReference>
<dbReference type="PANTHER" id="PTHR37534">
    <property type="entry name" value="TRANSCRIPTIONAL ACTIVATOR PROTEIN UGA3"/>
    <property type="match status" value="1"/>
</dbReference>
<sequence>MLQKHRPGPLGKSCLTCKQRHKKCDQRQPICKRCEDGSFECLGYAHNGKTVARATEARSSRLPDTLHGGDSHSIPSAVGLNVQIPDGAFSLEERLETSFRPLIDGKNPVELHDDATPSPESTISSEFNCKTYNHLLLDNTFQPVSKTSQQYQVEDYLRLFATRSTRETPIGPTTMLRKIINLQTQVPSLSLDPLKTFLSCVWCADYLLEQSDKIMDRWYLKPLDYPKKRSHQNVVLRLRNSHYSRWITLVTMCVSETFHTGDMSQQVPNSSWIRCVENALGRELAHELSSRKMQERLTDWIHLSVVKAMVADSSKTYQLLRDNIPVFLQLLYSDPTLWPSNSDFTSIPLLSLLCSQAHEAAYFALIDCTYAMASGLPQQLEYDTTMYQRPKYSSVHQWAHSLPTEFLLILADINACRDQSPTARDWKDVENQLIVWQPHLGDYTFAESWMTVTWYAVQESLKLALLAYLYLAVCGASSNDERIQCCVKQIVQVAGTVKKHGSSKGRVVPFIQYLVVGICARSETHRRIVREKLSVPIEGRPWLIHTPDFIPVLDHLWHGAAADGHPVKWSDYMRSREAVLPIMV</sequence>
<comment type="subcellular location">
    <subcellularLocation>
        <location evidence="1">Nucleus</location>
    </subcellularLocation>
</comment>
<dbReference type="GO" id="GO:0000981">
    <property type="term" value="F:DNA-binding transcription factor activity, RNA polymerase II-specific"/>
    <property type="evidence" value="ECO:0007669"/>
    <property type="project" value="InterPro"/>
</dbReference>
<name>A0A0B7FBS0_THACB</name>
<dbReference type="EMBL" id="LN679112">
    <property type="protein sequence ID" value="CEL53623.1"/>
    <property type="molecule type" value="Genomic_DNA"/>
</dbReference>
<dbReference type="PANTHER" id="PTHR37534:SF46">
    <property type="entry name" value="ZN(II)2CYS6 TRANSCRIPTION FACTOR (EUROFUNG)"/>
    <property type="match status" value="1"/>
</dbReference>
<keyword evidence="2" id="KW-0539">Nucleus</keyword>
<reference evidence="4 5" key="1">
    <citation type="submission" date="2014-11" db="EMBL/GenBank/DDBJ databases">
        <authorList>
            <person name="Wibberg Daniel"/>
        </authorList>
    </citation>
    <scope>NUCLEOTIDE SEQUENCE [LARGE SCALE GENOMIC DNA]</scope>
    <source>
        <strain evidence="4">Rhizoctonia solani AG1-IB 7/3/14</strain>
    </source>
</reference>
<evidence type="ECO:0000256" key="2">
    <source>
        <dbReference type="ARBA" id="ARBA00023242"/>
    </source>
</evidence>
<dbReference type="CDD" id="cd00067">
    <property type="entry name" value="GAL4"/>
    <property type="match status" value="1"/>
</dbReference>
<dbReference type="SMART" id="SM00066">
    <property type="entry name" value="GAL4"/>
    <property type="match status" value="1"/>
</dbReference>
<dbReference type="InterPro" id="IPR036864">
    <property type="entry name" value="Zn2-C6_fun-type_DNA-bd_sf"/>
</dbReference>
<evidence type="ECO:0000313" key="5">
    <source>
        <dbReference type="Proteomes" id="UP000059188"/>
    </source>
</evidence>
<dbReference type="Gene3D" id="4.10.240.10">
    <property type="entry name" value="Zn(2)-C6 fungal-type DNA-binding domain"/>
    <property type="match status" value="1"/>
</dbReference>
<dbReference type="OrthoDB" id="5419315at2759"/>
<feature type="domain" description="Zn(2)-C6 fungal-type" evidence="3">
    <location>
        <begin position="13"/>
        <end position="41"/>
    </location>
</feature>
<evidence type="ECO:0000256" key="1">
    <source>
        <dbReference type="ARBA" id="ARBA00004123"/>
    </source>
</evidence>
<dbReference type="GO" id="GO:0008270">
    <property type="term" value="F:zinc ion binding"/>
    <property type="evidence" value="ECO:0007669"/>
    <property type="project" value="InterPro"/>
</dbReference>
<dbReference type="AlphaFoldDB" id="A0A0B7FBS0"/>
<dbReference type="Pfam" id="PF11951">
    <property type="entry name" value="Fungal_trans_2"/>
    <property type="match status" value="1"/>
</dbReference>
<dbReference type="PROSITE" id="PS00463">
    <property type="entry name" value="ZN2_CY6_FUNGAL_1"/>
    <property type="match status" value="1"/>
</dbReference>
<dbReference type="Pfam" id="PF00172">
    <property type="entry name" value="Zn_clus"/>
    <property type="match status" value="1"/>
</dbReference>
<gene>
    <name evidence="4" type="ORF">RSOLAG1IB_06478</name>
</gene>
<accession>A0A0B7FBS0</accession>
<proteinExistence type="predicted"/>
<dbReference type="GO" id="GO:0005634">
    <property type="term" value="C:nucleus"/>
    <property type="evidence" value="ECO:0007669"/>
    <property type="project" value="UniProtKB-SubCell"/>
</dbReference>
<dbReference type="SUPFAM" id="SSF57701">
    <property type="entry name" value="Zn2/Cys6 DNA-binding domain"/>
    <property type="match status" value="1"/>
</dbReference>